<reference evidence="5 6" key="2">
    <citation type="submission" date="2018-09" db="EMBL/GenBank/DDBJ databases">
        <title>Genomic Encyclopedia of Archaeal and Bacterial Type Strains, Phase II (KMG-II): from individual species to whole genera.</title>
        <authorList>
            <person name="Goeker M."/>
        </authorList>
    </citation>
    <scope>NUCLEOTIDE SEQUENCE [LARGE SCALE GENOMIC DNA]</scope>
    <source>
        <strain evidence="5 6">DSM 27620</strain>
    </source>
</reference>
<reference evidence="4" key="1">
    <citation type="journal article" date="2014" name="Int. J. Syst. Evol. Microbiol.">
        <title>Complete genome of a new Firmicutes species belonging to the dominant human colonic microbiota ('Ruminococcus bicirculans') reveals two chromosomes and a selective capacity to utilize plant glucans.</title>
        <authorList>
            <consortium name="NISC Comparative Sequencing Program"/>
            <person name="Wegmann U."/>
            <person name="Louis P."/>
            <person name="Goesmann A."/>
            <person name="Henrissat B."/>
            <person name="Duncan S.H."/>
            <person name="Flint H.J."/>
        </authorList>
    </citation>
    <scope>NUCLEOTIDE SEQUENCE</scope>
    <source>
        <strain evidence="4">CCM 8490</strain>
    </source>
</reference>
<evidence type="ECO:0000256" key="1">
    <source>
        <dbReference type="ARBA" id="ARBA00022729"/>
    </source>
</evidence>
<evidence type="ECO:0000313" key="4">
    <source>
        <dbReference type="EMBL" id="GGG54769.1"/>
    </source>
</evidence>
<evidence type="ECO:0000313" key="6">
    <source>
        <dbReference type="Proteomes" id="UP000285906"/>
    </source>
</evidence>
<dbReference type="Gene3D" id="2.60.40.10">
    <property type="entry name" value="Immunoglobulins"/>
    <property type="match status" value="2"/>
</dbReference>
<dbReference type="SUPFAM" id="SSF49265">
    <property type="entry name" value="Fibronectin type III"/>
    <property type="match status" value="1"/>
</dbReference>
<dbReference type="AlphaFoldDB" id="A0A420DC55"/>
<gene>
    <name evidence="5" type="ORF">BXY58_0954</name>
    <name evidence="4" type="ORF">GCM10007332_15510</name>
</gene>
<dbReference type="Pfam" id="PF18962">
    <property type="entry name" value="Por_Secre_tail"/>
    <property type="match status" value="1"/>
</dbReference>
<accession>A0A420DC55</accession>
<dbReference type="OrthoDB" id="951108at2"/>
<name>A0A420DC55_9FLAO</name>
<keyword evidence="1 2" id="KW-0732">Signal</keyword>
<feature type="signal peptide" evidence="2">
    <location>
        <begin position="1"/>
        <end position="18"/>
    </location>
</feature>
<feature type="chain" id="PRO_5019161252" evidence="2">
    <location>
        <begin position="19"/>
        <end position="636"/>
    </location>
</feature>
<comment type="caution">
    <text evidence="5">The sequence shown here is derived from an EMBL/GenBank/DDBJ whole genome shotgun (WGS) entry which is preliminary data.</text>
</comment>
<dbReference type="EMBL" id="RAQH01000002">
    <property type="protein sequence ID" value="RKE88827.1"/>
    <property type="molecule type" value="Genomic_DNA"/>
</dbReference>
<sequence>MKKFLLPCFLALGMCVSAQTYFSDNFDDEDVSDWTRIDADGDGRNWADIFVVPDENGNPTTPVSLISRSWQVSALTPDNWIISPAINLTSATGTVSLNWKVKCAPFEWDKENYSVYVSTSNTTAALLASPVKFTETYDDPENLGRQYSRTLDVSSFAGQTIYVAFRHHNVTDMDYISIDDVVVKSPETVAPSCTTLTSPANAATGVAVSGAVLNWAAATGADSYDIYLGTTATPTTLLANATGTSYTLTTTLASNTTYYWSVVPKNNVGSATGCSVFSFTTKTANPPGCVGNLTPANGSNVSTGTVPLSWTAPTTGGTATSYDVYWGTSATTLTKLGNTVNTAVNITNVTAGSYYFQVVAINADGAATGCAINNITAVNPFAPYCGPLTYSTIEPISYVNMKHNTANTSSASATGASAHEAFITKEFKVEQGTTTEISVNSNTGGAFTHYYSVFVDWNKDGDFADAGESYFTTSGNFFTNNASTGSGTTGIKTKALTVPATATLGKTRMRVKAFYAAATPSATAIANIANPCTNPATAAYGQAEDYTIEVVAPGTLAVSDVNKTDVSVYPNPFTDVLNISDVKGVKSVSINDISGREVKTLAPATELNLSNLNAGLYIVNLKMEDGSVKTFKAIKK</sequence>
<reference evidence="4" key="4">
    <citation type="submission" date="2024-05" db="EMBL/GenBank/DDBJ databases">
        <authorList>
            <person name="Sun Q."/>
            <person name="Sedlacek I."/>
        </authorList>
    </citation>
    <scope>NUCLEOTIDE SEQUENCE</scope>
    <source>
        <strain evidence="4">CCM 8490</strain>
    </source>
</reference>
<protein>
    <submittedName>
        <fullName evidence="5">Putative secreted protein (Por secretion system target)</fullName>
    </submittedName>
</protein>
<keyword evidence="7" id="KW-1185">Reference proteome</keyword>
<dbReference type="Proteomes" id="UP000285906">
    <property type="component" value="Unassembled WGS sequence"/>
</dbReference>
<dbReference type="InterPro" id="IPR011628">
    <property type="entry name" value="Cleaved_adhesin"/>
</dbReference>
<dbReference type="EMBL" id="BMCW01000002">
    <property type="protein sequence ID" value="GGG54769.1"/>
    <property type="molecule type" value="Genomic_DNA"/>
</dbReference>
<evidence type="ECO:0000256" key="2">
    <source>
        <dbReference type="SAM" id="SignalP"/>
    </source>
</evidence>
<dbReference type="NCBIfam" id="TIGR04183">
    <property type="entry name" value="Por_Secre_tail"/>
    <property type="match status" value="1"/>
</dbReference>
<dbReference type="InterPro" id="IPR013783">
    <property type="entry name" value="Ig-like_fold"/>
</dbReference>
<evidence type="ECO:0000313" key="5">
    <source>
        <dbReference type="EMBL" id="RKE88827.1"/>
    </source>
</evidence>
<reference evidence="7" key="3">
    <citation type="journal article" date="2019" name="Int. J. Syst. Evol. Microbiol.">
        <title>The Global Catalogue of Microorganisms (GCM) 10K type strain sequencing project: providing services to taxonomists for standard genome sequencing and annotation.</title>
        <authorList>
            <consortium name="The Broad Institute Genomics Platform"/>
            <consortium name="The Broad Institute Genome Sequencing Center for Infectious Disease"/>
            <person name="Wu L."/>
            <person name="Ma J."/>
        </authorList>
    </citation>
    <scope>NUCLEOTIDE SEQUENCE [LARGE SCALE GENOMIC DNA]</scope>
    <source>
        <strain evidence="7">CCM 8490</strain>
    </source>
</reference>
<dbReference type="InterPro" id="IPR003961">
    <property type="entry name" value="FN3_dom"/>
</dbReference>
<proteinExistence type="predicted"/>
<dbReference type="Pfam" id="PF00041">
    <property type="entry name" value="fn3"/>
    <property type="match status" value="1"/>
</dbReference>
<dbReference type="Pfam" id="PF07675">
    <property type="entry name" value="Cleaved_Adhesin"/>
    <property type="match status" value="1"/>
</dbReference>
<dbReference type="Proteomes" id="UP000658202">
    <property type="component" value="Unassembled WGS sequence"/>
</dbReference>
<dbReference type="RefSeq" id="WP_120212649.1">
    <property type="nucleotide sequence ID" value="NZ_BMCW01000002.1"/>
</dbReference>
<dbReference type="SMART" id="SM00060">
    <property type="entry name" value="FN3"/>
    <property type="match status" value="3"/>
</dbReference>
<dbReference type="InterPro" id="IPR026444">
    <property type="entry name" value="Secre_tail"/>
</dbReference>
<dbReference type="InterPro" id="IPR045474">
    <property type="entry name" value="GEVED"/>
</dbReference>
<dbReference type="PROSITE" id="PS50853">
    <property type="entry name" value="FN3"/>
    <property type="match status" value="1"/>
</dbReference>
<dbReference type="InterPro" id="IPR036116">
    <property type="entry name" value="FN3_sf"/>
</dbReference>
<evidence type="ECO:0000313" key="7">
    <source>
        <dbReference type="Proteomes" id="UP000658202"/>
    </source>
</evidence>
<dbReference type="Gene3D" id="2.60.120.200">
    <property type="match status" value="1"/>
</dbReference>
<dbReference type="Pfam" id="PF20009">
    <property type="entry name" value="GEVED"/>
    <property type="match status" value="1"/>
</dbReference>
<dbReference type="NCBIfam" id="NF038128">
    <property type="entry name" value="choice_anch_J"/>
    <property type="match status" value="1"/>
</dbReference>
<evidence type="ECO:0000259" key="3">
    <source>
        <dbReference type="PROSITE" id="PS50853"/>
    </source>
</evidence>
<feature type="domain" description="Fibronectin type-III" evidence="3">
    <location>
        <begin position="289"/>
        <end position="380"/>
    </location>
</feature>
<organism evidence="5 6">
    <name type="scientific">Epilithonimonas arachidiradicis</name>
    <dbReference type="NCBI Taxonomy" id="1617282"/>
    <lineage>
        <taxon>Bacteria</taxon>
        <taxon>Pseudomonadati</taxon>
        <taxon>Bacteroidota</taxon>
        <taxon>Flavobacteriia</taxon>
        <taxon>Flavobacteriales</taxon>
        <taxon>Weeksellaceae</taxon>
        <taxon>Chryseobacterium group</taxon>
        <taxon>Epilithonimonas</taxon>
    </lineage>
</organism>